<dbReference type="GO" id="GO:0005524">
    <property type="term" value="F:ATP binding"/>
    <property type="evidence" value="ECO:0007669"/>
    <property type="project" value="InterPro"/>
</dbReference>
<dbReference type="Gene3D" id="1.10.510.10">
    <property type="entry name" value="Transferase(Phosphotransferase) domain 1"/>
    <property type="match status" value="1"/>
</dbReference>
<dbReference type="eggNOG" id="KOG0593">
    <property type="taxonomic scope" value="Eukaryota"/>
</dbReference>
<reference evidence="3 4" key="1">
    <citation type="journal article" date="2009" name="PLoS Genet.">
        <title>The genome of Nectria haematococca: contribution of supernumerary chromosomes to gene expansion.</title>
        <authorList>
            <person name="Coleman J.J."/>
            <person name="Rounsley S.D."/>
            <person name="Rodriguez-Carres M."/>
            <person name="Kuo A."/>
            <person name="Wasmann C.C."/>
            <person name="Grimwood J."/>
            <person name="Schmutz J."/>
            <person name="Taga M."/>
            <person name="White G.J."/>
            <person name="Zhou S."/>
            <person name="Schwartz D.C."/>
            <person name="Freitag M."/>
            <person name="Ma L.J."/>
            <person name="Danchin E.G."/>
            <person name="Henrissat B."/>
            <person name="Coutinho P.M."/>
            <person name="Nelson D.R."/>
            <person name="Straney D."/>
            <person name="Napoli C.A."/>
            <person name="Barker B.M."/>
            <person name="Gribskov M."/>
            <person name="Rep M."/>
            <person name="Kroken S."/>
            <person name="Molnar I."/>
            <person name="Rensing C."/>
            <person name="Kennell J.C."/>
            <person name="Zamora J."/>
            <person name="Farman M.L."/>
            <person name="Selker E.U."/>
            <person name="Salamov A."/>
            <person name="Shapiro H."/>
            <person name="Pangilinan J."/>
            <person name="Lindquist E."/>
            <person name="Lamers C."/>
            <person name="Grigoriev I.V."/>
            <person name="Geiser D.M."/>
            <person name="Covert S.F."/>
            <person name="Temporini E."/>
            <person name="Vanetten H.D."/>
        </authorList>
    </citation>
    <scope>NUCLEOTIDE SEQUENCE [LARGE SCALE GENOMIC DNA]</scope>
    <source>
        <strain evidence="4">ATCC MYA-4622 / CBS 123669 / FGSC 9596 / NRRL 45880 / 77-13-4</strain>
    </source>
</reference>
<dbReference type="PROSITE" id="PS50011">
    <property type="entry name" value="PROTEIN_KINASE_DOM"/>
    <property type="match status" value="1"/>
</dbReference>
<name>C7ZL72_FUSV7</name>
<sequence length="1017" mass="115237">MTSPLQASSSLANQCLRLFEECLTRDVVAKGQWAQNRGADFILWVDRVGVLSGQGAPYCSRFKDQGPELTLIQWLLTQLRNCLEECLGDEEDHLGEVKRSIDTIIRNLISVAVAVRQTGRKFQLIKADKSFDASTFGELRTHLKRIILIGQSGLDQNLVDHRDHPTWWQSTIDGKLTNVQNRLLEANLRRRHRFQHAQMHSMDLASRSKDSPPTTPNIEPIGNPPTLSLTSASTPQDTFKSRETRDLAPATNSRNSSMADATDYPKLALPKNPEFGGAAGADMGYQQTMKCPCCCEAIPNNVYPYICFAEHCPVPHALYRTRVEWEKHLQVHHSKKWKCQICDTSTGIVFSSIDHLRFHVAEEHLESFPEDLLDTVSFWPSVPSMGLQTCPLCRSTGPVDDLELIEHVLKHTHDFSLRSLPWADLSQPSGYFTTNVYFDLGANDGSLATDGQSDPEVSKITGHPTDEGYSWTYRGDGLPPLLDEDGESDLYILLHRYCIEGCDGKFWTERLLRQILTEERVGAELRASHGFSRSDVSYYLDLIFAQPTEERPETYLRIFALLVLASRVSDIGKFITENVCDKTLPLFLDLNSSGGPLSLRGESKETLKCFQGWNWDQKQNFAQSQWRLIFPFLGVSAGEAPRPIVLEHDIIRPWRDTGTESDMGMFETVSCVEIHPTAHSFEKILSDKNFTCGGFAIKTLRKKPLNKWLLKQDLDQLAVEITTHSQHLIPILGSFCHQGQWSLILPRACCTLRHLLEQGDTSWTPKRMRWGYQQLYSIMDGVRAIHSYPRAVRPDFAIHGHIDLDTIICYGEPEILEHCVLVISHFPLSISQPSLGTQTSPVFRSPTYRPPEWDLEGGCVSESSDIWSLGCAYLEFITWLLGGRDLLSEFQDARQSPYLDGTLADRFYTFMSSKEDDRHVLRLKTEITEGNMLLALPSHRSSSLHLRQWFNFDLDEMFYFDGKPEDLPSLPTLDFGVRLSPFWKEKMATGSQVELPMHNGGPLIYLTPDQLRNPRGS</sequence>
<evidence type="ECO:0000259" key="2">
    <source>
        <dbReference type="PROSITE" id="PS50011"/>
    </source>
</evidence>
<feature type="region of interest" description="Disordered" evidence="1">
    <location>
        <begin position="198"/>
        <end position="265"/>
    </location>
</feature>
<evidence type="ECO:0000313" key="4">
    <source>
        <dbReference type="Proteomes" id="UP000005206"/>
    </source>
</evidence>
<dbReference type="InterPro" id="IPR011009">
    <property type="entry name" value="Kinase-like_dom_sf"/>
</dbReference>
<dbReference type="SMART" id="SM00355">
    <property type="entry name" value="ZnF_C2H2"/>
    <property type="match status" value="3"/>
</dbReference>
<dbReference type="Proteomes" id="UP000005206">
    <property type="component" value="Chromosome 13"/>
</dbReference>
<dbReference type="InterPro" id="IPR000719">
    <property type="entry name" value="Prot_kinase_dom"/>
</dbReference>
<dbReference type="RefSeq" id="XP_003040978.1">
    <property type="nucleotide sequence ID" value="XM_003040932.1"/>
</dbReference>
<dbReference type="GeneID" id="9675272"/>
<dbReference type="SUPFAM" id="SSF56112">
    <property type="entry name" value="Protein kinase-like (PK-like)"/>
    <property type="match status" value="1"/>
</dbReference>
<gene>
    <name evidence="3" type="ORF">NECHADRAFT_88084</name>
</gene>
<accession>C7ZL72</accession>
<dbReference type="STRING" id="660122.C7ZL72"/>
<dbReference type="AlphaFoldDB" id="C7ZL72"/>
<feature type="compositionally biased region" description="Polar residues" evidence="1">
    <location>
        <begin position="250"/>
        <end position="259"/>
    </location>
</feature>
<dbReference type="EMBL" id="GG698943">
    <property type="protein sequence ID" value="EEU35265.1"/>
    <property type="molecule type" value="Genomic_DNA"/>
</dbReference>
<dbReference type="OrthoDB" id="1046782at2759"/>
<dbReference type="InParanoid" id="C7ZL72"/>
<keyword evidence="4" id="KW-1185">Reference proteome</keyword>
<proteinExistence type="predicted"/>
<dbReference type="GO" id="GO:0004672">
    <property type="term" value="F:protein kinase activity"/>
    <property type="evidence" value="ECO:0007669"/>
    <property type="project" value="InterPro"/>
</dbReference>
<protein>
    <recommendedName>
        <fullName evidence="2">Protein kinase domain-containing protein</fullName>
    </recommendedName>
</protein>
<dbReference type="OMA" id="LSCANNI"/>
<dbReference type="PANTHER" id="PTHR35391:SF7">
    <property type="entry name" value="C2H2-TYPE DOMAIN-CONTAINING PROTEIN"/>
    <property type="match status" value="1"/>
</dbReference>
<feature type="domain" description="Protein kinase" evidence="2">
    <location>
        <begin position="655"/>
        <end position="950"/>
    </location>
</feature>
<dbReference type="PANTHER" id="PTHR35391">
    <property type="entry name" value="C2H2-TYPE DOMAIN-CONTAINING PROTEIN-RELATED"/>
    <property type="match status" value="1"/>
</dbReference>
<evidence type="ECO:0000313" key="3">
    <source>
        <dbReference type="EMBL" id="EEU35265.1"/>
    </source>
</evidence>
<evidence type="ECO:0000256" key="1">
    <source>
        <dbReference type="SAM" id="MobiDB-lite"/>
    </source>
</evidence>
<organism evidence="3 4">
    <name type="scientific">Fusarium vanettenii (strain ATCC MYA-4622 / CBS 123669 / FGSC 9596 / NRRL 45880 / 77-13-4)</name>
    <name type="common">Fusarium solani subsp. pisi</name>
    <dbReference type="NCBI Taxonomy" id="660122"/>
    <lineage>
        <taxon>Eukaryota</taxon>
        <taxon>Fungi</taxon>
        <taxon>Dikarya</taxon>
        <taxon>Ascomycota</taxon>
        <taxon>Pezizomycotina</taxon>
        <taxon>Sordariomycetes</taxon>
        <taxon>Hypocreomycetidae</taxon>
        <taxon>Hypocreales</taxon>
        <taxon>Nectriaceae</taxon>
        <taxon>Fusarium</taxon>
        <taxon>Fusarium solani species complex</taxon>
        <taxon>Fusarium vanettenii</taxon>
    </lineage>
</organism>
<dbReference type="KEGG" id="nhe:NECHADRAFT_88084"/>
<dbReference type="InterPro" id="IPR013087">
    <property type="entry name" value="Znf_C2H2_type"/>
</dbReference>
<dbReference type="VEuPathDB" id="FungiDB:NECHADRAFT_88084"/>
<feature type="compositionally biased region" description="Polar residues" evidence="1">
    <location>
        <begin position="225"/>
        <end position="238"/>
    </location>
</feature>
<dbReference type="HOGENOM" id="CLU_296665_0_0_1"/>